<reference evidence="3" key="1">
    <citation type="submission" date="2024-07" db="EMBL/GenBank/DDBJ databases">
        <title>Two chromosome-level genome assemblies of Korean endemic species Abeliophyllum distichum and Forsythia ovata (Oleaceae).</title>
        <authorList>
            <person name="Jang H."/>
        </authorList>
    </citation>
    <scope>NUCLEOTIDE SEQUENCE [LARGE SCALE GENOMIC DNA]</scope>
</reference>
<keyword evidence="3" id="KW-1185">Reference proteome</keyword>
<evidence type="ECO:0000313" key="2">
    <source>
        <dbReference type="EMBL" id="KAL2497142.1"/>
    </source>
</evidence>
<dbReference type="AlphaFoldDB" id="A0ABD1S8Q0"/>
<evidence type="ECO:0000313" key="3">
    <source>
        <dbReference type="Proteomes" id="UP001604336"/>
    </source>
</evidence>
<feature type="region of interest" description="Disordered" evidence="1">
    <location>
        <begin position="83"/>
        <end position="113"/>
    </location>
</feature>
<comment type="caution">
    <text evidence="2">The sequence shown here is derived from an EMBL/GenBank/DDBJ whole genome shotgun (WGS) entry which is preliminary data.</text>
</comment>
<evidence type="ECO:0000256" key="1">
    <source>
        <dbReference type="SAM" id="MobiDB-lite"/>
    </source>
</evidence>
<dbReference type="EMBL" id="JBFOLK010000007">
    <property type="protein sequence ID" value="KAL2497142.1"/>
    <property type="molecule type" value="Genomic_DNA"/>
</dbReference>
<sequence>METRQKANEEGWKKLDKDINDPGSAYTAVAGKVGSSEKILKTLSNKQEKIEHYMQEMNEKYEYIVVMLAKMSMSKVKQVQELNVGSTSEGSMWAGRSSGDNRTGRNGNDIRMNHKLPKIDLSQFCGENPRE</sequence>
<dbReference type="Proteomes" id="UP001604336">
    <property type="component" value="Unassembled WGS sequence"/>
</dbReference>
<gene>
    <name evidence="2" type="ORF">Adt_22692</name>
</gene>
<protein>
    <submittedName>
        <fullName evidence="2">Uncharacterized protein</fullName>
    </submittedName>
</protein>
<organism evidence="2 3">
    <name type="scientific">Abeliophyllum distichum</name>
    <dbReference type="NCBI Taxonomy" id="126358"/>
    <lineage>
        <taxon>Eukaryota</taxon>
        <taxon>Viridiplantae</taxon>
        <taxon>Streptophyta</taxon>
        <taxon>Embryophyta</taxon>
        <taxon>Tracheophyta</taxon>
        <taxon>Spermatophyta</taxon>
        <taxon>Magnoliopsida</taxon>
        <taxon>eudicotyledons</taxon>
        <taxon>Gunneridae</taxon>
        <taxon>Pentapetalae</taxon>
        <taxon>asterids</taxon>
        <taxon>lamiids</taxon>
        <taxon>Lamiales</taxon>
        <taxon>Oleaceae</taxon>
        <taxon>Forsythieae</taxon>
        <taxon>Abeliophyllum</taxon>
    </lineage>
</organism>
<name>A0ABD1S8Q0_9LAMI</name>
<accession>A0ABD1S8Q0</accession>
<proteinExistence type="predicted"/>